<dbReference type="RefSeq" id="WP_229112475.1">
    <property type="nucleotide sequence ID" value="NZ_CP064787.1"/>
</dbReference>
<reference evidence="2" key="1">
    <citation type="submission" date="2020-11" db="EMBL/GenBank/DDBJ databases">
        <title>Carbohydrate-dependent, anaerobic sulfur respiration: A novel catabolism in halophilic archaea.</title>
        <authorList>
            <person name="Sorokin D.Y."/>
            <person name="Messina E."/>
            <person name="Smedile F."/>
            <person name="La Cono V."/>
            <person name="Hallsworth J.E."/>
            <person name="Yakimov M.M."/>
        </authorList>
    </citation>
    <scope>NUCLEOTIDE SEQUENCE</scope>
    <source>
        <strain evidence="2">HSR12-1</strain>
    </source>
</reference>
<organism evidence="2 3">
    <name type="scientific">Halapricum desulfuricans</name>
    <dbReference type="NCBI Taxonomy" id="2841257"/>
    <lineage>
        <taxon>Archaea</taxon>
        <taxon>Methanobacteriati</taxon>
        <taxon>Methanobacteriota</taxon>
        <taxon>Stenosarchaea group</taxon>
        <taxon>Halobacteria</taxon>
        <taxon>Halobacteriales</taxon>
        <taxon>Haloarculaceae</taxon>
        <taxon>Halapricum</taxon>
    </lineage>
</organism>
<evidence type="ECO:0000256" key="1">
    <source>
        <dbReference type="SAM" id="Phobius"/>
    </source>
</evidence>
<gene>
    <name evidence="2" type="ORF">HSR121_1748</name>
</gene>
<protein>
    <submittedName>
        <fullName evidence="2">Uncharacterized protein</fullName>
    </submittedName>
</protein>
<proteinExistence type="predicted"/>
<feature type="transmembrane region" description="Helical" evidence="1">
    <location>
        <begin position="135"/>
        <end position="153"/>
    </location>
</feature>
<sequence length="163" mass="17077">MKGKLLTALAVVALLASVAIPAAALTGTMVDQEVQVSDDTQSIQVVAENITNDTADVAINETLDGETTEVFTATLNTSTDSMDSVEFSDLNASAEYRVLVDGDGADSINVEKIEAIEATGPAGTGIADLDGTQQAALTVLAAFFFLAALYWVLRDSLDLDFLR</sequence>
<dbReference type="AlphaFoldDB" id="A0A897N493"/>
<accession>A0A897N493</accession>
<dbReference type="Proteomes" id="UP000663525">
    <property type="component" value="Chromosome"/>
</dbReference>
<dbReference type="EMBL" id="CP064787">
    <property type="protein sequence ID" value="QSG06083.1"/>
    <property type="molecule type" value="Genomic_DNA"/>
</dbReference>
<keyword evidence="1" id="KW-0812">Transmembrane</keyword>
<evidence type="ECO:0000313" key="3">
    <source>
        <dbReference type="Proteomes" id="UP000663525"/>
    </source>
</evidence>
<keyword evidence="1" id="KW-0472">Membrane</keyword>
<dbReference type="GeneID" id="68855337"/>
<keyword evidence="1" id="KW-1133">Transmembrane helix</keyword>
<name>A0A897N493_9EURY</name>
<evidence type="ECO:0000313" key="2">
    <source>
        <dbReference type="EMBL" id="QSG06083.1"/>
    </source>
</evidence>